<gene>
    <name evidence="2" type="ORF">RZS28_01810</name>
</gene>
<keyword evidence="1" id="KW-0812">Transmembrane</keyword>
<protein>
    <submittedName>
        <fullName evidence="2">Uncharacterized protein</fullName>
    </submittedName>
</protein>
<sequence>MADYETDSKTATNWSLRAIILREWPYFAMLILTLFGVAYTSVARQSMTTYWVILVPCFGAICVASHWAEVEGRDEHWRLIRTQVLHWAAVLMAMELVFIADVRQIMNSDASALMALTVLALGTFTAGVHVGSWRICLVGIILGLGVPAIAWLEEATLLLLLGAVVLVAIGAIFLLRGPGGADRDATPA</sequence>
<evidence type="ECO:0000313" key="2">
    <source>
        <dbReference type="EMBL" id="WOJ90065.1"/>
    </source>
</evidence>
<keyword evidence="3" id="KW-1185">Reference proteome</keyword>
<evidence type="ECO:0000313" key="3">
    <source>
        <dbReference type="Proteomes" id="UP001626536"/>
    </source>
</evidence>
<accession>A0ABZ0HTA8</accession>
<name>A0ABZ0HTA8_9HYPH</name>
<feature type="transmembrane region" description="Helical" evidence="1">
    <location>
        <begin position="111"/>
        <end position="128"/>
    </location>
</feature>
<feature type="transmembrane region" description="Helical" evidence="1">
    <location>
        <begin position="24"/>
        <end position="42"/>
    </location>
</feature>
<proteinExistence type="predicted"/>
<feature type="transmembrane region" description="Helical" evidence="1">
    <location>
        <begin position="48"/>
        <end position="67"/>
    </location>
</feature>
<keyword evidence="1" id="KW-0472">Membrane</keyword>
<feature type="transmembrane region" description="Helical" evidence="1">
    <location>
        <begin position="158"/>
        <end position="175"/>
    </location>
</feature>
<dbReference type="EMBL" id="CP136862">
    <property type="protein sequence ID" value="WOJ90065.1"/>
    <property type="molecule type" value="Genomic_DNA"/>
</dbReference>
<reference evidence="2 3" key="1">
    <citation type="submission" date="2023-10" db="EMBL/GenBank/DDBJ databases">
        <title>Novel methanotroph of the genus Methylocapsa from a subarctic wetland.</title>
        <authorList>
            <person name="Belova S.E."/>
            <person name="Oshkin I.Y."/>
            <person name="Miroshnikov K."/>
            <person name="Dedysh S.N."/>
        </authorList>
    </citation>
    <scope>NUCLEOTIDE SEQUENCE [LARGE SCALE GENOMIC DNA]</scope>
    <source>
        <strain evidence="2 3">RX1</strain>
    </source>
</reference>
<keyword evidence="1" id="KW-1133">Transmembrane helix</keyword>
<organism evidence="2 3">
    <name type="scientific">Methylocapsa polymorpha</name>
    <dbReference type="NCBI Taxonomy" id="3080828"/>
    <lineage>
        <taxon>Bacteria</taxon>
        <taxon>Pseudomonadati</taxon>
        <taxon>Pseudomonadota</taxon>
        <taxon>Alphaproteobacteria</taxon>
        <taxon>Hyphomicrobiales</taxon>
        <taxon>Beijerinckiaceae</taxon>
        <taxon>Methylocapsa</taxon>
    </lineage>
</organism>
<feature type="transmembrane region" description="Helical" evidence="1">
    <location>
        <begin position="79"/>
        <end position="99"/>
    </location>
</feature>
<dbReference type="Proteomes" id="UP001626536">
    <property type="component" value="Chromosome"/>
</dbReference>
<feature type="transmembrane region" description="Helical" evidence="1">
    <location>
        <begin position="135"/>
        <end position="152"/>
    </location>
</feature>
<evidence type="ECO:0000256" key="1">
    <source>
        <dbReference type="SAM" id="Phobius"/>
    </source>
</evidence>
<dbReference type="RefSeq" id="WP_407339511.1">
    <property type="nucleotide sequence ID" value="NZ_CP136862.1"/>
</dbReference>